<dbReference type="Proteomes" id="UP000319931">
    <property type="component" value="Unassembled WGS sequence"/>
</dbReference>
<dbReference type="AlphaFoldDB" id="A0A502FRP5"/>
<organism evidence="1 2">
    <name type="scientific">Sphingomonas glacialis</name>
    <dbReference type="NCBI Taxonomy" id="658225"/>
    <lineage>
        <taxon>Bacteria</taxon>
        <taxon>Pseudomonadati</taxon>
        <taxon>Pseudomonadota</taxon>
        <taxon>Alphaproteobacteria</taxon>
        <taxon>Sphingomonadales</taxon>
        <taxon>Sphingomonadaceae</taxon>
        <taxon>Sphingomonas</taxon>
    </lineage>
</organism>
<sequence length="109" mass="11748">MSGQSTNRADTFPITRILAIGSVAPDVHADDVQRTMPDEVRDTVALYLDGTIDQWYARHGGGVLFLLNLNDLDAAARVLATLPLAKAGLMKFELTALGPLFPLNGLLRS</sequence>
<comment type="caution">
    <text evidence="1">The sequence shown here is derived from an EMBL/GenBank/DDBJ whole genome shotgun (WGS) entry which is preliminary data.</text>
</comment>
<keyword evidence="2" id="KW-1185">Reference proteome</keyword>
<gene>
    <name evidence="1" type="ORF">EAH76_15305</name>
</gene>
<evidence type="ECO:0000313" key="2">
    <source>
        <dbReference type="Proteomes" id="UP000319931"/>
    </source>
</evidence>
<dbReference type="RefSeq" id="WP_140851155.1">
    <property type="nucleotide sequence ID" value="NZ_RCZC01000004.1"/>
</dbReference>
<dbReference type="OrthoDB" id="797195at2"/>
<accession>A0A502FRP5</accession>
<name>A0A502FRP5_9SPHN</name>
<protein>
    <recommendedName>
        <fullName evidence="3">Muconolactone isomerase domain-containing protein</fullName>
    </recommendedName>
</protein>
<dbReference type="EMBL" id="RCZC01000004">
    <property type="protein sequence ID" value="TPG52081.1"/>
    <property type="molecule type" value="Genomic_DNA"/>
</dbReference>
<proteinExistence type="predicted"/>
<evidence type="ECO:0008006" key="3">
    <source>
        <dbReference type="Google" id="ProtNLM"/>
    </source>
</evidence>
<evidence type="ECO:0000313" key="1">
    <source>
        <dbReference type="EMBL" id="TPG52081.1"/>
    </source>
</evidence>
<reference evidence="1 2" key="1">
    <citation type="journal article" date="2019" name="Environ. Microbiol.">
        <title>Species interactions and distinct microbial communities in high Arctic permafrost affected cryosols are associated with the CH4 and CO2 gas fluxes.</title>
        <authorList>
            <person name="Altshuler I."/>
            <person name="Hamel J."/>
            <person name="Turney S."/>
            <person name="Magnuson E."/>
            <person name="Levesque R."/>
            <person name="Greer C."/>
            <person name="Whyte L.G."/>
        </authorList>
    </citation>
    <scope>NUCLEOTIDE SEQUENCE [LARGE SCALE GENOMIC DNA]</scope>
    <source>
        <strain evidence="1 2">E6.1</strain>
    </source>
</reference>